<dbReference type="GO" id="GO:0005524">
    <property type="term" value="F:ATP binding"/>
    <property type="evidence" value="ECO:0007669"/>
    <property type="project" value="InterPro"/>
</dbReference>
<keyword evidence="7" id="KW-0732">Signal</keyword>
<dbReference type="InterPro" id="IPR012310">
    <property type="entry name" value="DNA_ligase_ATP-dep_cent"/>
</dbReference>
<dbReference type="Proteomes" id="UP000190023">
    <property type="component" value="Unassembled WGS sequence"/>
</dbReference>
<evidence type="ECO:0000259" key="8">
    <source>
        <dbReference type="PROSITE" id="PS50160"/>
    </source>
</evidence>
<dbReference type="GO" id="GO:0003910">
    <property type="term" value="F:DNA ligase (ATP) activity"/>
    <property type="evidence" value="ECO:0007669"/>
    <property type="project" value="UniProtKB-EC"/>
</dbReference>
<evidence type="ECO:0000256" key="1">
    <source>
        <dbReference type="ARBA" id="ARBA00001968"/>
    </source>
</evidence>
<keyword evidence="3" id="KW-0235">DNA replication</keyword>
<comment type="cofactor">
    <cofactor evidence="1">
        <name>a divalent metal cation</name>
        <dbReference type="ChEBI" id="CHEBI:60240"/>
    </cofactor>
</comment>
<dbReference type="GO" id="GO:0006260">
    <property type="term" value="P:DNA replication"/>
    <property type="evidence" value="ECO:0007669"/>
    <property type="project" value="UniProtKB-KW"/>
</dbReference>
<gene>
    <name evidence="9" type="ORF">B0188_09120</name>
</gene>
<reference evidence="9 10" key="1">
    <citation type="submission" date="2017-02" db="EMBL/GenBank/DDBJ databases">
        <title>Draft genome sequence of Haemophilus felis CCUG 31170 type strain.</title>
        <authorList>
            <person name="Engstrom-Jakobsson H."/>
            <person name="Salva-Serra F."/>
            <person name="Thorell K."/>
            <person name="Gonzales-Siles L."/>
            <person name="Karlsson R."/>
            <person name="Boulund F."/>
            <person name="Engstrand L."/>
            <person name="Kristiansson E."/>
            <person name="Moore E."/>
        </authorList>
    </citation>
    <scope>NUCLEOTIDE SEQUENCE [LARGE SCALE GENOMIC DNA]</scope>
    <source>
        <strain evidence="9 10">CCUG 31170</strain>
    </source>
</reference>
<evidence type="ECO:0000256" key="2">
    <source>
        <dbReference type="ARBA" id="ARBA00022598"/>
    </source>
</evidence>
<evidence type="ECO:0000313" key="10">
    <source>
        <dbReference type="Proteomes" id="UP000190023"/>
    </source>
</evidence>
<dbReference type="InterPro" id="IPR050326">
    <property type="entry name" value="NAD_dep_DNA_ligaseB"/>
</dbReference>
<dbReference type="Pfam" id="PF14743">
    <property type="entry name" value="DNA_ligase_OB_2"/>
    <property type="match status" value="1"/>
</dbReference>
<feature type="signal peptide" evidence="7">
    <location>
        <begin position="1"/>
        <end position="20"/>
    </location>
</feature>
<accession>A0A1T0AWA2</accession>
<dbReference type="EMBL" id="MUYB01000040">
    <property type="protein sequence ID" value="OOS02113.1"/>
    <property type="molecule type" value="Genomic_DNA"/>
</dbReference>
<keyword evidence="10" id="KW-1185">Reference proteome</keyword>
<dbReference type="SUPFAM" id="SSF56091">
    <property type="entry name" value="DNA ligase/mRNA capping enzyme, catalytic domain"/>
    <property type="match status" value="1"/>
</dbReference>
<sequence>MKYYLAFLFGAYIAVANAQAPQMMLLESYKNQNVQGWVMSEKLDGVRGYWNGDKLYSRQGMQLSPPSYFTQDFPPFAIDGEIFSQRNEFEKISSIVRSQQDKGWSQLKLYVFDVPSADGNLFERLAQLKQYLKDHPTPYIEIIEQIPIKNWQQVQEKLREVERGGGEGLVLRNPNSPYETRRSNQILKLKTAQDEECTVIAHHQGKGQFENFFGSLTCENHRGQFKIGSGFNLNDRANPPPIGSTITYKYRGLTKSGKPKFATYWRERSSP</sequence>
<organism evidence="9 10">
    <name type="scientific">[Haemophilus] felis</name>
    <dbReference type="NCBI Taxonomy" id="123822"/>
    <lineage>
        <taxon>Bacteria</taxon>
        <taxon>Pseudomonadati</taxon>
        <taxon>Pseudomonadota</taxon>
        <taxon>Gammaproteobacteria</taxon>
        <taxon>Pasteurellales</taxon>
        <taxon>Pasteurellaceae</taxon>
    </lineage>
</organism>
<dbReference type="Gene3D" id="3.30.1490.70">
    <property type="match status" value="1"/>
</dbReference>
<dbReference type="AlphaFoldDB" id="A0A1T0AWA2"/>
<dbReference type="NCBIfam" id="NF006592">
    <property type="entry name" value="PRK09125.1"/>
    <property type="match status" value="1"/>
</dbReference>
<dbReference type="InterPro" id="IPR016059">
    <property type="entry name" value="DNA_ligase_ATP-dep_CS"/>
</dbReference>
<dbReference type="PROSITE" id="PS00333">
    <property type="entry name" value="DNA_LIGASE_A2"/>
    <property type="match status" value="1"/>
</dbReference>
<dbReference type="InterPro" id="IPR012340">
    <property type="entry name" value="NA-bd_OB-fold"/>
</dbReference>
<dbReference type="GO" id="GO:0006281">
    <property type="term" value="P:DNA repair"/>
    <property type="evidence" value="ECO:0007669"/>
    <property type="project" value="UniProtKB-KW"/>
</dbReference>
<protein>
    <submittedName>
        <fullName evidence="9">DNA ligase</fullName>
    </submittedName>
</protein>
<dbReference type="CDD" id="cd07896">
    <property type="entry name" value="Adenylation_kDNA_ligase_like"/>
    <property type="match status" value="1"/>
</dbReference>
<evidence type="ECO:0000256" key="3">
    <source>
        <dbReference type="ARBA" id="ARBA00022705"/>
    </source>
</evidence>
<name>A0A1T0AWA2_9PAST</name>
<dbReference type="PROSITE" id="PS50160">
    <property type="entry name" value="DNA_LIGASE_A3"/>
    <property type="match status" value="1"/>
</dbReference>
<keyword evidence="5" id="KW-0234">DNA repair</keyword>
<evidence type="ECO:0000256" key="7">
    <source>
        <dbReference type="SAM" id="SignalP"/>
    </source>
</evidence>
<dbReference type="PANTHER" id="PTHR47810">
    <property type="entry name" value="DNA LIGASE"/>
    <property type="match status" value="1"/>
</dbReference>
<proteinExistence type="predicted"/>
<keyword evidence="2 9" id="KW-0436">Ligase</keyword>
<dbReference type="SUPFAM" id="SSF50249">
    <property type="entry name" value="Nucleic acid-binding proteins"/>
    <property type="match status" value="1"/>
</dbReference>
<comment type="caution">
    <text evidence="9">The sequence shown here is derived from an EMBL/GenBank/DDBJ whole genome shotgun (WGS) entry which is preliminary data.</text>
</comment>
<dbReference type="CDD" id="cd08041">
    <property type="entry name" value="OBF_kDNA_ligase_like"/>
    <property type="match status" value="1"/>
</dbReference>
<evidence type="ECO:0000256" key="4">
    <source>
        <dbReference type="ARBA" id="ARBA00022763"/>
    </source>
</evidence>
<dbReference type="InterPro" id="IPR029319">
    <property type="entry name" value="DNA_ligase_OB"/>
</dbReference>
<evidence type="ECO:0000256" key="5">
    <source>
        <dbReference type="ARBA" id="ARBA00023204"/>
    </source>
</evidence>
<dbReference type="STRING" id="123822.B0188_09120"/>
<feature type="chain" id="PRO_5013001307" evidence="7">
    <location>
        <begin position="21"/>
        <end position="271"/>
    </location>
</feature>
<evidence type="ECO:0000256" key="6">
    <source>
        <dbReference type="ARBA" id="ARBA00034003"/>
    </source>
</evidence>
<dbReference type="Gene3D" id="3.30.470.30">
    <property type="entry name" value="DNA ligase/mRNA capping enzyme"/>
    <property type="match status" value="1"/>
</dbReference>
<evidence type="ECO:0000313" key="9">
    <source>
        <dbReference type="EMBL" id="OOS02113.1"/>
    </source>
</evidence>
<dbReference type="GO" id="GO:0006310">
    <property type="term" value="P:DNA recombination"/>
    <property type="evidence" value="ECO:0007669"/>
    <property type="project" value="InterPro"/>
</dbReference>
<comment type="catalytic activity">
    <reaction evidence="6">
        <text>ATP + (deoxyribonucleotide)n-3'-hydroxyl + 5'-phospho-(deoxyribonucleotide)m = (deoxyribonucleotide)n+m + AMP + diphosphate.</text>
        <dbReference type="EC" id="6.5.1.1"/>
    </reaction>
</comment>
<dbReference type="OrthoDB" id="9782700at2"/>
<keyword evidence="4" id="KW-0227">DNA damage</keyword>
<dbReference type="Pfam" id="PF01068">
    <property type="entry name" value="DNA_ligase_A_M"/>
    <property type="match status" value="1"/>
</dbReference>
<feature type="domain" description="ATP-dependent DNA ligase family profile" evidence="8">
    <location>
        <begin position="109"/>
        <end position="190"/>
    </location>
</feature>
<dbReference type="PANTHER" id="PTHR47810:SF1">
    <property type="entry name" value="DNA LIGASE B"/>
    <property type="match status" value="1"/>
</dbReference>
<dbReference type="Gene3D" id="2.40.50.140">
    <property type="entry name" value="Nucleic acid-binding proteins"/>
    <property type="match status" value="1"/>
</dbReference>